<feature type="transmembrane region" description="Helical" evidence="7">
    <location>
        <begin position="449"/>
        <end position="474"/>
    </location>
</feature>
<evidence type="ECO:0000256" key="2">
    <source>
        <dbReference type="ARBA" id="ARBA00007430"/>
    </source>
</evidence>
<gene>
    <name evidence="8" type="ORF">MRSR164_09760</name>
</gene>
<dbReference type="Proteomes" id="UP001349262">
    <property type="component" value="Unassembled WGS sequence"/>
</dbReference>
<keyword evidence="9" id="KW-1185">Reference proteome</keyword>
<evidence type="ECO:0000256" key="5">
    <source>
        <dbReference type="ARBA" id="ARBA00022989"/>
    </source>
</evidence>
<dbReference type="Pfam" id="PF13440">
    <property type="entry name" value="Polysacc_synt_3"/>
    <property type="match status" value="1"/>
</dbReference>
<evidence type="ECO:0000313" key="9">
    <source>
        <dbReference type="Proteomes" id="UP001349262"/>
    </source>
</evidence>
<keyword evidence="5 7" id="KW-1133">Transmembrane helix</keyword>
<dbReference type="PANTHER" id="PTHR30250">
    <property type="entry name" value="PST FAMILY PREDICTED COLANIC ACID TRANSPORTER"/>
    <property type="match status" value="1"/>
</dbReference>
<evidence type="ECO:0000256" key="3">
    <source>
        <dbReference type="ARBA" id="ARBA00022475"/>
    </source>
</evidence>
<comment type="subcellular location">
    <subcellularLocation>
        <location evidence="1">Cell membrane</location>
        <topology evidence="1">Multi-pass membrane protein</topology>
    </subcellularLocation>
</comment>
<feature type="transmembrane region" description="Helical" evidence="7">
    <location>
        <begin position="494"/>
        <end position="515"/>
    </location>
</feature>
<name>A0ABU7T955_9HYPH</name>
<feature type="transmembrane region" description="Helical" evidence="7">
    <location>
        <begin position="173"/>
        <end position="194"/>
    </location>
</feature>
<evidence type="ECO:0008006" key="10">
    <source>
        <dbReference type="Google" id="ProtNLM"/>
    </source>
</evidence>
<feature type="transmembrane region" description="Helical" evidence="7">
    <location>
        <begin position="227"/>
        <end position="249"/>
    </location>
</feature>
<feature type="transmembrane region" description="Helical" evidence="7">
    <location>
        <begin position="200"/>
        <end position="220"/>
    </location>
</feature>
<evidence type="ECO:0000256" key="7">
    <source>
        <dbReference type="SAM" id="Phobius"/>
    </source>
</evidence>
<proteinExistence type="inferred from homology"/>
<dbReference type="InterPro" id="IPR050833">
    <property type="entry name" value="Poly_Biosynth_Transport"/>
</dbReference>
<keyword evidence="4 7" id="KW-0812">Transmembrane</keyword>
<keyword evidence="3" id="KW-1003">Cell membrane</keyword>
<sequence>MQGFRRALEVEPYPVRGIAFGLLRRRTACVPRTACRYRDSPIAPRASQWGEDRASVSKTFDRAVRFRPRTSSISLPDQRDRTVSSALALSRSAILSGSAWTIGTYAASVVLRFGSNVMLSRLVAPEVFGMIAIIVVIRTGAELLSDIGIGQNIVNNPRGDDPAFYNTAWTLQILRGLILCVLCCLFAGPLAQIYGAPESAIQLGALTLAVLGTTSTSLCLLQRRLRLPMLTMFDLTLDFIGTVTLLLLVSWSPTIWTILLCNLLSSVMRVVASYLMPESRNRLCLDRRHLGEIVRFGKWIFLWSMVGFFSLNVDRLYIGTMVPLALLGVYSIARTMAELPAALAGRLGHSLVFPLVSAAGDMPHERLRREIGPIRLGFLLVAAVGIGGAAAGGDFIIRAIYDPRYALAAAMLPPLLLGSWATILCTTNEYVLIGQGRPKVGTVASCIKLGYLLIGLPLAFQVGGILAALTILVTADMVRYAALLIAQLRTRTGFGAHDLLATAVLLATLLLLTLLREWFSLGTAFDGLSHLRGGNL</sequence>
<evidence type="ECO:0000256" key="1">
    <source>
        <dbReference type="ARBA" id="ARBA00004651"/>
    </source>
</evidence>
<protein>
    <recommendedName>
        <fullName evidence="10">Polysaccharide biosynthesis protein</fullName>
    </recommendedName>
</protein>
<keyword evidence="6 7" id="KW-0472">Membrane</keyword>
<evidence type="ECO:0000313" key="8">
    <source>
        <dbReference type="EMBL" id="MEE7457053.1"/>
    </source>
</evidence>
<comment type="caution">
    <text evidence="8">The sequence shown here is derived from an EMBL/GenBank/DDBJ whole genome shotgun (WGS) entry which is preliminary data.</text>
</comment>
<organism evidence="8 9">
    <name type="scientific">Methylobacterium radiotolerans</name>
    <dbReference type="NCBI Taxonomy" id="31998"/>
    <lineage>
        <taxon>Bacteria</taxon>
        <taxon>Pseudomonadati</taxon>
        <taxon>Pseudomonadota</taxon>
        <taxon>Alphaproteobacteria</taxon>
        <taxon>Hyphomicrobiales</taxon>
        <taxon>Methylobacteriaceae</taxon>
        <taxon>Methylobacterium</taxon>
    </lineage>
</organism>
<comment type="similarity">
    <text evidence="2">Belongs to the polysaccharide synthase family.</text>
</comment>
<accession>A0ABU7T955</accession>
<feature type="transmembrane region" description="Helical" evidence="7">
    <location>
        <begin position="293"/>
        <end position="310"/>
    </location>
</feature>
<feature type="transmembrane region" description="Helical" evidence="7">
    <location>
        <begin position="376"/>
        <end position="401"/>
    </location>
</feature>
<dbReference type="PANTHER" id="PTHR30250:SF10">
    <property type="entry name" value="LIPOPOLYSACCHARIDE BIOSYNTHESIS PROTEIN WZXC"/>
    <property type="match status" value="1"/>
</dbReference>
<feature type="transmembrane region" description="Helical" evidence="7">
    <location>
        <begin position="255"/>
        <end position="272"/>
    </location>
</feature>
<dbReference type="EMBL" id="MLBY01000004">
    <property type="protein sequence ID" value="MEE7457053.1"/>
    <property type="molecule type" value="Genomic_DNA"/>
</dbReference>
<evidence type="ECO:0000256" key="6">
    <source>
        <dbReference type="ARBA" id="ARBA00023136"/>
    </source>
</evidence>
<reference evidence="8 9" key="1">
    <citation type="journal article" date="2012" name="Genet. Mol. Biol.">
        <title>Analysis of 16S rRNA and mxaF genes revealing insights into Methylobacterium niche-specific plant association.</title>
        <authorList>
            <person name="Dourado M.N."/>
            <person name="Andreote F.D."/>
            <person name="Dini-Andreote F."/>
            <person name="Conti R."/>
            <person name="Araujo J.M."/>
            <person name="Araujo W.L."/>
        </authorList>
    </citation>
    <scope>NUCLEOTIDE SEQUENCE [LARGE SCALE GENOMIC DNA]</scope>
    <source>
        <strain evidence="8 9">SR1.6/4</strain>
    </source>
</reference>
<evidence type="ECO:0000256" key="4">
    <source>
        <dbReference type="ARBA" id="ARBA00022692"/>
    </source>
</evidence>
<feature type="transmembrane region" description="Helical" evidence="7">
    <location>
        <begin position="407"/>
        <end position="428"/>
    </location>
</feature>